<dbReference type="Pfam" id="PF01636">
    <property type="entry name" value="APH"/>
    <property type="match status" value="1"/>
</dbReference>
<dbReference type="PANTHER" id="PTHR21310:SF15">
    <property type="entry name" value="AMINOGLYCOSIDE PHOSPHOTRANSFERASE DOMAIN-CONTAINING PROTEIN"/>
    <property type="match status" value="1"/>
</dbReference>
<dbReference type="STRING" id="1391915.U7PXN9"/>
<dbReference type="Proteomes" id="UP000018087">
    <property type="component" value="Unassembled WGS sequence"/>
</dbReference>
<protein>
    <recommendedName>
        <fullName evidence="1">Aminoglycoside phosphotransferase domain-containing protein</fullName>
    </recommendedName>
</protein>
<dbReference type="HOGENOM" id="CLU_043196_0_0_1"/>
<evidence type="ECO:0000313" key="3">
    <source>
        <dbReference type="Proteomes" id="UP000018087"/>
    </source>
</evidence>
<evidence type="ECO:0000259" key="1">
    <source>
        <dbReference type="Pfam" id="PF01636"/>
    </source>
</evidence>
<gene>
    <name evidence="2" type="ORF">HMPREF1624_04694</name>
</gene>
<proteinExistence type="predicted"/>
<dbReference type="SUPFAM" id="SSF56112">
    <property type="entry name" value="Protein kinase-like (PK-like)"/>
    <property type="match status" value="1"/>
</dbReference>
<sequence>MLCEQHFCVNHMRPESHACPTRERDPDAFFAAYDAAKKKYLSALLARVNVDALQAIATRARDGISCSISALSQDLNEATRLSTVSRQCGGQNAHVDVVFTDGVTWLARLRLDDPLLPPAGVQEKVIESEAATLHFLAKTKVPAPRVYAYASTAANPVGTPYILMEKLPGTPLDWPSTSPAQQKHVLEQLVDIYLELEKHPLPQTGCLMFSADKKDVHVGSFVQAPYIVTPSSALGPFRALTAAYMSILGHQMAMLDNGEYGALRVDNYLSFLWRKQALAQLIDDEHSNNGPFYLKHYDDKGDHLLVDADFNITGMIDWEWASVQAKPYAFSSPCMLWPVGEFYEGSNILAANETLFAELMSSRSGRDDLAALVCDGRPWQRYLFFLGGGLPTTLDEFEPLFRGLQSAFSGGDNEVNVPYRYAEWKSQVINNFTKEDPDFATLVSKAGEE</sequence>
<dbReference type="Gene3D" id="3.30.200.20">
    <property type="entry name" value="Phosphorylase Kinase, domain 1"/>
    <property type="match status" value="1"/>
</dbReference>
<name>U7PXN9_SPOS1</name>
<dbReference type="EMBL" id="KI440845">
    <property type="protein sequence ID" value="ERS99494.1"/>
    <property type="molecule type" value="Genomic_DNA"/>
</dbReference>
<dbReference type="InterPro" id="IPR011009">
    <property type="entry name" value="Kinase-like_dom_sf"/>
</dbReference>
<dbReference type="OrthoDB" id="5327538at2759"/>
<dbReference type="eggNOG" id="ENOG502S1E7">
    <property type="taxonomic scope" value="Eukaryota"/>
</dbReference>
<feature type="domain" description="Aminoglycoside phosphotransferase" evidence="1">
    <location>
        <begin position="117"/>
        <end position="322"/>
    </location>
</feature>
<evidence type="ECO:0000313" key="2">
    <source>
        <dbReference type="EMBL" id="ERS99494.1"/>
    </source>
</evidence>
<reference evidence="3" key="1">
    <citation type="journal article" date="2014" name="Genome Announc.">
        <title>Genome sequence of the pathogenic fungus Sporothrix schenckii (ATCC 58251).</title>
        <authorList>
            <person name="Cuomo C.A."/>
            <person name="Rodriguez-Del Valle N."/>
            <person name="Perez-Sanchez L."/>
            <person name="Abouelleil A."/>
            <person name="Goldberg J."/>
            <person name="Young S."/>
            <person name="Zeng Q."/>
            <person name="Birren B.W."/>
        </authorList>
    </citation>
    <scope>NUCLEOTIDE SEQUENCE [LARGE SCALE GENOMIC DNA]</scope>
    <source>
        <strain evidence="3">ATCC 58251 / de Perez 2211183</strain>
    </source>
</reference>
<dbReference type="InterPro" id="IPR051678">
    <property type="entry name" value="AGP_Transferase"/>
</dbReference>
<dbReference type="AlphaFoldDB" id="U7PXN9"/>
<dbReference type="InterPro" id="IPR002575">
    <property type="entry name" value="Aminoglycoside_PTrfase"/>
</dbReference>
<dbReference type="PANTHER" id="PTHR21310">
    <property type="entry name" value="AMINOGLYCOSIDE PHOSPHOTRANSFERASE-RELATED-RELATED"/>
    <property type="match status" value="1"/>
</dbReference>
<organism evidence="2 3">
    <name type="scientific">Sporothrix schenckii (strain ATCC 58251 / de Perez 2211183)</name>
    <name type="common">Rose-picker's disease fungus</name>
    <dbReference type="NCBI Taxonomy" id="1391915"/>
    <lineage>
        <taxon>Eukaryota</taxon>
        <taxon>Fungi</taxon>
        <taxon>Dikarya</taxon>
        <taxon>Ascomycota</taxon>
        <taxon>Pezizomycotina</taxon>
        <taxon>Sordariomycetes</taxon>
        <taxon>Sordariomycetidae</taxon>
        <taxon>Ophiostomatales</taxon>
        <taxon>Ophiostomataceae</taxon>
        <taxon>Sporothrix</taxon>
    </lineage>
</organism>
<accession>U7PXN9</accession>
<keyword evidence="3" id="KW-1185">Reference proteome</keyword>